<dbReference type="InterPro" id="IPR053088">
    <property type="entry name" value="Beta-glucosidase/SUN-like"/>
</dbReference>
<evidence type="ECO:0000256" key="2">
    <source>
        <dbReference type="SAM" id="MobiDB-lite"/>
    </source>
</evidence>
<comment type="similarity">
    <text evidence="1">Belongs to the SUN family.</text>
</comment>
<evidence type="ECO:0000256" key="1">
    <source>
        <dbReference type="ARBA" id="ARBA00010579"/>
    </source>
</evidence>
<evidence type="ECO:0000313" key="5">
    <source>
        <dbReference type="Proteomes" id="UP000813444"/>
    </source>
</evidence>
<keyword evidence="5" id="KW-1185">Reference proteome</keyword>
<name>A0A8K0T545_9HYPO</name>
<dbReference type="EMBL" id="JAGPNK010000001">
    <property type="protein sequence ID" value="KAH7328232.1"/>
    <property type="molecule type" value="Genomic_DNA"/>
</dbReference>
<feature type="compositionally biased region" description="Basic residues" evidence="2">
    <location>
        <begin position="33"/>
        <end position="44"/>
    </location>
</feature>
<feature type="compositionally biased region" description="Low complexity" evidence="2">
    <location>
        <begin position="343"/>
        <end position="411"/>
    </location>
</feature>
<dbReference type="Proteomes" id="UP000813444">
    <property type="component" value="Unassembled WGS sequence"/>
</dbReference>
<feature type="compositionally biased region" description="Acidic residues" evidence="2">
    <location>
        <begin position="326"/>
        <end position="342"/>
    </location>
</feature>
<feature type="chain" id="PRO_5035446898" evidence="3">
    <location>
        <begin position="24"/>
        <end position="483"/>
    </location>
</feature>
<feature type="compositionally biased region" description="Low complexity" evidence="2">
    <location>
        <begin position="419"/>
        <end position="452"/>
    </location>
</feature>
<dbReference type="OrthoDB" id="5554151at2759"/>
<sequence length="483" mass="50253">MKFSAIQVPLASALVLLAPSALASQPHRFHHLHDRQHAHPHRHVRSDEESAPVTKRSGQCQFPSDDGNLVAITPNAKNAGWAMSPDQECVPGSYCPIACKPGMVMAQWDPDSKYEYPSSMNGGLYCDDSGKVSKPFSNKPYCVDGTGTVQAVNKCGKPMSWCQTVLPGNEAMLIPTLVNSAATIAVPDPSYWGSTAAHFYVNPPGVGEEGCIWGESSTAIGNWAPYVAGANTNADGSTFLTVGWNPVWEASGLKNSLPNYGLEIQCPDGGCTGLPCKIDPSQGGGSVESKLTGTGAGNSKFCVVTLSSGKKAQIVAYNLDGSSGDPGDDDNDDDEPEDEPETSAEPTTTAQPTTSEAPPTTSTTSTSTSTTTTSVKSTTKSTSESTSDETTSTESTSSKKSSSRASTSVKPTPTPSRTPRPGIFFESGSTSTFSEPEETSTSSSSEEAAPTPSDDEEGEAGRPQGNAAVAGLVVAFIAAACFF</sequence>
<gene>
    <name evidence="4" type="ORF">B0I35DRAFT_12396</name>
</gene>
<feature type="signal peptide" evidence="3">
    <location>
        <begin position="1"/>
        <end position="23"/>
    </location>
</feature>
<protein>
    <submittedName>
        <fullName evidence="4">Uncharacterized protein</fullName>
    </submittedName>
</protein>
<dbReference type="PANTHER" id="PTHR31654">
    <property type="entry name" value="SECRETED BETA-GLUCOSIDASE ADG3-RELATED"/>
    <property type="match status" value="1"/>
</dbReference>
<evidence type="ECO:0000313" key="4">
    <source>
        <dbReference type="EMBL" id="KAH7328232.1"/>
    </source>
</evidence>
<organism evidence="4 5">
    <name type="scientific">Stachybotrys elegans</name>
    <dbReference type="NCBI Taxonomy" id="80388"/>
    <lineage>
        <taxon>Eukaryota</taxon>
        <taxon>Fungi</taxon>
        <taxon>Dikarya</taxon>
        <taxon>Ascomycota</taxon>
        <taxon>Pezizomycotina</taxon>
        <taxon>Sordariomycetes</taxon>
        <taxon>Hypocreomycetidae</taxon>
        <taxon>Hypocreales</taxon>
        <taxon>Stachybotryaceae</taxon>
        <taxon>Stachybotrys</taxon>
    </lineage>
</organism>
<proteinExistence type="inferred from homology"/>
<evidence type="ECO:0000256" key="3">
    <source>
        <dbReference type="SAM" id="SignalP"/>
    </source>
</evidence>
<feature type="region of interest" description="Disordered" evidence="2">
    <location>
        <begin position="318"/>
        <end position="464"/>
    </location>
</feature>
<dbReference type="Pfam" id="PF03856">
    <property type="entry name" value="SUN"/>
    <property type="match status" value="1"/>
</dbReference>
<dbReference type="InterPro" id="IPR005556">
    <property type="entry name" value="SUN"/>
</dbReference>
<dbReference type="AlphaFoldDB" id="A0A8K0T545"/>
<keyword evidence="3" id="KW-0732">Signal</keyword>
<accession>A0A8K0T545</accession>
<comment type="caution">
    <text evidence="4">The sequence shown here is derived from an EMBL/GenBank/DDBJ whole genome shotgun (WGS) entry which is preliminary data.</text>
</comment>
<dbReference type="PANTHER" id="PTHR31654:SF0">
    <property type="entry name" value="SECRETED BETA-GLUCOSIDASE ADG3-RELATED"/>
    <property type="match status" value="1"/>
</dbReference>
<reference evidence="4" key="1">
    <citation type="journal article" date="2021" name="Nat. Commun.">
        <title>Genetic determinants of endophytism in the Arabidopsis root mycobiome.</title>
        <authorList>
            <person name="Mesny F."/>
            <person name="Miyauchi S."/>
            <person name="Thiergart T."/>
            <person name="Pickel B."/>
            <person name="Atanasova L."/>
            <person name="Karlsson M."/>
            <person name="Huettel B."/>
            <person name="Barry K.W."/>
            <person name="Haridas S."/>
            <person name="Chen C."/>
            <person name="Bauer D."/>
            <person name="Andreopoulos W."/>
            <person name="Pangilinan J."/>
            <person name="LaButti K."/>
            <person name="Riley R."/>
            <person name="Lipzen A."/>
            <person name="Clum A."/>
            <person name="Drula E."/>
            <person name="Henrissat B."/>
            <person name="Kohler A."/>
            <person name="Grigoriev I.V."/>
            <person name="Martin F.M."/>
            <person name="Hacquard S."/>
        </authorList>
    </citation>
    <scope>NUCLEOTIDE SEQUENCE</scope>
    <source>
        <strain evidence="4">MPI-CAGE-CH-0235</strain>
    </source>
</reference>
<feature type="region of interest" description="Disordered" evidence="2">
    <location>
        <begin position="33"/>
        <end position="60"/>
    </location>
</feature>